<evidence type="ECO:0000256" key="9">
    <source>
        <dbReference type="ARBA" id="ARBA00076996"/>
    </source>
</evidence>
<comment type="function">
    <text evidence="1">The transhydrogenation between NADH and NADP is coupled to respiration and ATP hydrolysis and functions as a proton pump across the membrane.</text>
</comment>
<feature type="transmembrane region" description="Helical" evidence="11">
    <location>
        <begin position="163"/>
        <end position="189"/>
    </location>
</feature>
<dbReference type="SMART" id="SM01003">
    <property type="entry name" value="AlaDh_PNT_N"/>
    <property type="match status" value="1"/>
</dbReference>
<dbReference type="RefSeq" id="WP_126375912.1">
    <property type="nucleotide sequence ID" value="NZ_AP017378.1"/>
</dbReference>
<dbReference type="EMBL" id="AP017378">
    <property type="protein sequence ID" value="BBD07047.1"/>
    <property type="molecule type" value="Genomic_DNA"/>
</dbReference>
<keyword evidence="11" id="KW-0812">Transmembrane</keyword>
<dbReference type="GO" id="GO:0005886">
    <property type="term" value="C:plasma membrane"/>
    <property type="evidence" value="ECO:0007669"/>
    <property type="project" value="TreeGrafter"/>
</dbReference>
<evidence type="ECO:0000256" key="7">
    <source>
        <dbReference type="ARBA" id="ARBA00048202"/>
    </source>
</evidence>
<dbReference type="SUPFAM" id="SSF51735">
    <property type="entry name" value="NAD(P)-binding Rossmann-fold domains"/>
    <property type="match status" value="1"/>
</dbReference>
<dbReference type="GO" id="GO:0050661">
    <property type="term" value="F:NADP binding"/>
    <property type="evidence" value="ECO:0007669"/>
    <property type="project" value="TreeGrafter"/>
</dbReference>
<accession>A0A2Z6AUY6</accession>
<name>A0A2Z6AUY6_9BACT</name>
<dbReference type="SMART" id="SM01002">
    <property type="entry name" value="AlaDh_PNT_C"/>
    <property type="match status" value="1"/>
</dbReference>
<sequence length="385" mass="40615">MILAVPKETYPGERRVALVPSAVPPLIKAGFTVLVEQDAGTAASCLDTDFKDKGAEIVPSRSDLFARADVILQVRSPGANPEAGAADIAMLREGQIVIGLTEPFTDPAISKAVAETGAVLFSMELIPRITRAQSMDALSSMATLAGYQAVLLAAGNLPKMFPMMMTAAGTIAPAKVFIVGVGVAGLMAIAQARKLGAVVEAYDVRPAVKEQVQSLGAKFVEMELEADDAEDKGGYAKAMDEDFYRKQRELMTRVVAANDVVITTAAIPGRAAPILVTEEMVKGMAPGSVIVDLAAVGGGNCELTRPDEVVEAHGVKIFGPTDLPSQMCIDASRMYAKNISALLLNMAEDGRVDIDKDDEVVAGTMVTRDGKVVHPMILEKLEETA</sequence>
<evidence type="ECO:0000256" key="8">
    <source>
        <dbReference type="ARBA" id="ARBA00071353"/>
    </source>
</evidence>
<evidence type="ECO:0000256" key="1">
    <source>
        <dbReference type="ARBA" id="ARBA00003943"/>
    </source>
</evidence>
<evidence type="ECO:0000256" key="4">
    <source>
        <dbReference type="ARBA" id="ARBA00022857"/>
    </source>
</evidence>
<dbReference type="Gene3D" id="3.40.50.720">
    <property type="entry name" value="NAD(P)-binding Rossmann-like Domain"/>
    <property type="match status" value="2"/>
</dbReference>
<dbReference type="KEGG" id="dfl:DFE_0321"/>
<dbReference type="InterPro" id="IPR007698">
    <property type="entry name" value="AlaDH/PNT_NAD(H)-bd"/>
</dbReference>
<evidence type="ECO:0000256" key="3">
    <source>
        <dbReference type="ARBA" id="ARBA00022741"/>
    </source>
</evidence>
<dbReference type="GO" id="GO:0006740">
    <property type="term" value="P:NADPH regeneration"/>
    <property type="evidence" value="ECO:0007669"/>
    <property type="project" value="TreeGrafter"/>
</dbReference>
<feature type="domain" description="Alanine dehydrogenase/pyridine nucleotide transhydrogenase N-terminal" evidence="13">
    <location>
        <begin position="4"/>
        <end position="145"/>
    </location>
</feature>
<evidence type="ECO:0000313" key="14">
    <source>
        <dbReference type="EMBL" id="BBD07047.1"/>
    </source>
</evidence>
<dbReference type="OrthoDB" id="9804592at2"/>
<evidence type="ECO:0000313" key="15">
    <source>
        <dbReference type="Proteomes" id="UP000269883"/>
    </source>
</evidence>
<dbReference type="NCBIfam" id="NF006942">
    <property type="entry name" value="PRK09424.1"/>
    <property type="match status" value="1"/>
</dbReference>
<dbReference type="PANTHER" id="PTHR10160">
    <property type="entry name" value="NAD(P) TRANSHYDROGENASE"/>
    <property type="match status" value="1"/>
</dbReference>
<dbReference type="Pfam" id="PF05222">
    <property type="entry name" value="AlaDh_PNT_N"/>
    <property type="match status" value="1"/>
</dbReference>
<gene>
    <name evidence="14" type="ORF">DFE_0321</name>
</gene>
<evidence type="ECO:0000256" key="2">
    <source>
        <dbReference type="ARBA" id="ARBA00012943"/>
    </source>
</evidence>
<feature type="domain" description="Alanine dehydrogenase/pyridine nucleotide transhydrogenase NAD(H)-binding" evidence="12">
    <location>
        <begin position="154"/>
        <end position="319"/>
    </location>
</feature>
<dbReference type="Pfam" id="PF01262">
    <property type="entry name" value="AlaDh_PNT_C"/>
    <property type="match status" value="1"/>
</dbReference>
<dbReference type="FunFam" id="3.40.50.720:FF:000188">
    <property type="entry name" value="NAD(P) transhydrogenase alpha subunit 1"/>
    <property type="match status" value="1"/>
</dbReference>
<reference evidence="14 15" key="1">
    <citation type="journal article" date="2018" name="Sci. Adv.">
        <title>Multi-heme cytochromes provide a pathway for survival in energy-limited environments.</title>
        <authorList>
            <person name="Deng X."/>
            <person name="Dohmae N."/>
            <person name="Nealson K.H."/>
            <person name="Hashimoto K."/>
            <person name="Okamoto A."/>
        </authorList>
    </citation>
    <scope>NUCLEOTIDE SEQUENCE [LARGE SCALE GENOMIC DNA]</scope>
    <source>
        <strain evidence="14 15">IS5</strain>
    </source>
</reference>
<dbReference type="SUPFAM" id="SSF52283">
    <property type="entry name" value="Formate/glycerate dehydrogenase catalytic domain-like"/>
    <property type="match status" value="1"/>
</dbReference>
<protein>
    <recommendedName>
        <fullName evidence="8">NAD(P) transhydrogenase subunit alpha part 1</fullName>
        <ecNumber evidence="2">7.1.1.1</ecNumber>
    </recommendedName>
    <alternativeName>
        <fullName evidence="10">Nicotinamide nucleotide transhydrogenase subunit alpha 1</fullName>
    </alternativeName>
    <alternativeName>
        <fullName evidence="9">Pyridine nucleotide transhydrogenase subunit alpha 1</fullName>
    </alternativeName>
</protein>
<dbReference type="InterPro" id="IPR036291">
    <property type="entry name" value="NAD(P)-bd_dom_sf"/>
</dbReference>
<dbReference type="EC" id="7.1.1.1" evidence="2"/>
<comment type="catalytic activity">
    <reaction evidence="7">
        <text>NAD(+) + NADPH + H(+)(in) = NADH + NADP(+) + H(+)(out)</text>
        <dbReference type="Rhea" id="RHEA:47992"/>
        <dbReference type="ChEBI" id="CHEBI:15378"/>
        <dbReference type="ChEBI" id="CHEBI:57540"/>
        <dbReference type="ChEBI" id="CHEBI:57783"/>
        <dbReference type="ChEBI" id="CHEBI:57945"/>
        <dbReference type="ChEBI" id="CHEBI:58349"/>
        <dbReference type="EC" id="7.1.1.1"/>
    </reaction>
</comment>
<keyword evidence="4" id="KW-0521">NADP</keyword>
<keyword evidence="3" id="KW-0547">Nucleotide-binding</keyword>
<dbReference type="GO" id="GO:0008750">
    <property type="term" value="F:proton-translocating NAD(P)+ transhydrogenase activity"/>
    <property type="evidence" value="ECO:0007669"/>
    <property type="project" value="UniProtKB-EC"/>
</dbReference>
<evidence type="ECO:0000259" key="13">
    <source>
        <dbReference type="SMART" id="SM01003"/>
    </source>
</evidence>
<keyword evidence="15" id="KW-1185">Reference proteome</keyword>
<dbReference type="AlphaFoldDB" id="A0A2Z6AUY6"/>
<dbReference type="CDD" id="cd05304">
    <property type="entry name" value="Rubrum_tdh"/>
    <property type="match status" value="1"/>
</dbReference>
<organism evidence="14 15">
    <name type="scientific">Desulfovibrio ferrophilus</name>
    <dbReference type="NCBI Taxonomy" id="241368"/>
    <lineage>
        <taxon>Bacteria</taxon>
        <taxon>Pseudomonadati</taxon>
        <taxon>Thermodesulfobacteriota</taxon>
        <taxon>Desulfovibrionia</taxon>
        <taxon>Desulfovibrionales</taxon>
        <taxon>Desulfovibrionaceae</taxon>
        <taxon>Desulfovibrio</taxon>
    </lineage>
</organism>
<keyword evidence="11" id="KW-0472">Membrane</keyword>
<dbReference type="Proteomes" id="UP000269883">
    <property type="component" value="Chromosome"/>
</dbReference>
<proteinExistence type="predicted"/>
<keyword evidence="11" id="KW-1133">Transmembrane helix</keyword>
<evidence type="ECO:0000256" key="6">
    <source>
        <dbReference type="ARBA" id="ARBA00023027"/>
    </source>
</evidence>
<evidence type="ECO:0000256" key="10">
    <source>
        <dbReference type="ARBA" id="ARBA00084087"/>
    </source>
</evidence>
<dbReference type="PANTHER" id="PTHR10160:SF19">
    <property type="entry name" value="PROTON-TRANSLOCATING NAD(P)(+) TRANSHYDROGENASE"/>
    <property type="match status" value="1"/>
</dbReference>
<dbReference type="InterPro" id="IPR007886">
    <property type="entry name" value="AlaDH/PNT_N"/>
</dbReference>
<evidence type="ECO:0000256" key="11">
    <source>
        <dbReference type="SAM" id="Phobius"/>
    </source>
</evidence>
<keyword evidence="6" id="KW-0520">NAD</keyword>
<evidence type="ECO:0000259" key="12">
    <source>
        <dbReference type="SMART" id="SM01002"/>
    </source>
</evidence>
<keyword evidence="5" id="KW-1278">Translocase</keyword>
<evidence type="ECO:0000256" key="5">
    <source>
        <dbReference type="ARBA" id="ARBA00022967"/>
    </source>
</evidence>